<dbReference type="OrthoDB" id="9805698at2"/>
<keyword evidence="4" id="KW-0548">Nucleotidyltransferase</keyword>
<evidence type="ECO:0000256" key="5">
    <source>
        <dbReference type="ARBA" id="ARBA00022723"/>
    </source>
</evidence>
<feature type="domain" description="Poly A polymerase head" evidence="10">
    <location>
        <begin position="23"/>
        <end position="130"/>
    </location>
</feature>
<protein>
    <submittedName>
        <fullName evidence="13">tRNA nucleotidyltransferase (CCA-adding enzyme)</fullName>
    </submittedName>
</protein>
<dbReference type="InterPro" id="IPR050264">
    <property type="entry name" value="Bact_CCA-adding_enz_type3_sf"/>
</dbReference>
<dbReference type="PANTHER" id="PTHR46173">
    <property type="entry name" value="CCA TRNA NUCLEOTIDYLTRANSFERASE 1, MITOCHONDRIAL"/>
    <property type="match status" value="1"/>
</dbReference>
<dbReference type="InterPro" id="IPR043519">
    <property type="entry name" value="NT_sf"/>
</dbReference>
<dbReference type="NCBIfam" id="NF009814">
    <property type="entry name" value="PRK13299.1"/>
    <property type="match status" value="1"/>
</dbReference>
<evidence type="ECO:0000256" key="7">
    <source>
        <dbReference type="ARBA" id="ARBA00022842"/>
    </source>
</evidence>
<dbReference type="GO" id="GO:0000049">
    <property type="term" value="F:tRNA binding"/>
    <property type="evidence" value="ECO:0007669"/>
    <property type="project" value="TreeGrafter"/>
</dbReference>
<accession>A0A662Z0U4</accession>
<dbReference type="Gene3D" id="3.30.460.10">
    <property type="entry name" value="Beta Polymerase, domain 2"/>
    <property type="match status" value="1"/>
</dbReference>
<dbReference type="SUPFAM" id="SSF81891">
    <property type="entry name" value="Poly A polymerase C-terminal region-like"/>
    <property type="match status" value="1"/>
</dbReference>
<comment type="similarity">
    <text evidence="9">Belongs to the tRNA nucleotidyltransferase/poly(A) polymerase family.</text>
</comment>
<evidence type="ECO:0000259" key="12">
    <source>
        <dbReference type="Pfam" id="PF13735"/>
    </source>
</evidence>
<reference evidence="13 14" key="1">
    <citation type="submission" date="2016-10" db="EMBL/GenBank/DDBJ databases">
        <authorList>
            <person name="Varghese N."/>
            <person name="Submissions S."/>
        </authorList>
    </citation>
    <scope>NUCLEOTIDE SEQUENCE [LARGE SCALE GENOMIC DNA]</scope>
    <source>
        <strain evidence="13 14">IBRC-M10081</strain>
    </source>
</reference>
<keyword evidence="6" id="KW-0547">Nucleotide-binding</keyword>
<feature type="domain" description="tRNA nucleotidyltransferase/poly(A) polymerase RNA and SrmB- binding" evidence="11">
    <location>
        <begin position="159"/>
        <end position="216"/>
    </location>
</feature>
<dbReference type="Pfam" id="PF13735">
    <property type="entry name" value="tRNA_NucTran2_2"/>
    <property type="match status" value="1"/>
</dbReference>
<dbReference type="Pfam" id="PF01743">
    <property type="entry name" value="PolyA_pol"/>
    <property type="match status" value="1"/>
</dbReference>
<dbReference type="AlphaFoldDB" id="A0A662Z0U4"/>
<dbReference type="InterPro" id="IPR032828">
    <property type="entry name" value="PolyA_RNA-bd"/>
</dbReference>
<keyword evidence="2 9" id="KW-0808">Transferase</keyword>
<evidence type="ECO:0000256" key="1">
    <source>
        <dbReference type="ARBA" id="ARBA00001946"/>
    </source>
</evidence>
<dbReference type="Proteomes" id="UP000243605">
    <property type="component" value="Unassembled WGS sequence"/>
</dbReference>
<evidence type="ECO:0000256" key="8">
    <source>
        <dbReference type="ARBA" id="ARBA00022884"/>
    </source>
</evidence>
<evidence type="ECO:0000256" key="2">
    <source>
        <dbReference type="ARBA" id="ARBA00022679"/>
    </source>
</evidence>
<sequence>MTQVFDNGKIVIQVLNRNNYEGYFVGGCVRDYLLKRKIKDVDITTNATPDVIEQLFKKTIDVGKEHGTIIVVMNGEPIEVTTYRSESEYSDRLDDDLKHRDFTMNAIAMNEELVVYDPYEGQADIKNQLIKTVGFAKERFEEDALRMLRALRFSTQLKFQIHHSTFEAIIQHASSIQHVSIERIMSEIKKMYESNHINQNKQQIIDSSLFNFMPVFKQFNQELYLNFKTNNFPEEIATQIYFEHVDVERLTELRISNDEINEIKLILKILMHHQSYKDARILSYDFEKSLLERSLKLINENQVILSTDTTNLEFAISISDDLPIKSIKDLAINGRDIMAITNRGPGPWLKETLQKIVYLVVTDQLENTTEQLNEWVSQHVKD</sequence>
<evidence type="ECO:0000313" key="13">
    <source>
        <dbReference type="EMBL" id="SEV83477.1"/>
    </source>
</evidence>
<dbReference type="GO" id="GO:0000166">
    <property type="term" value="F:nucleotide binding"/>
    <property type="evidence" value="ECO:0007669"/>
    <property type="project" value="UniProtKB-KW"/>
</dbReference>
<dbReference type="GO" id="GO:0008033">
    <property type="term" value="P:tRNA processing"/>
    <property type="evidence" value="ECO:0007669"/>
    <property type="project" value="UniProtKB-KW"/>
</dbReference>
<dbReference type="SUPFAM" id="SSF81301">
    <property type="entry name" value="Nucleotidyltransferase"/>
    <property type="match status" value="1"/>
</dbReference>
<dbReference type="CDD" id="cd05398">
    <property type="entry name" value="NT_ClassII-CCAase"/>
    <property type="match status" value="1"/>
</dbReference>
<dbReference type="GO" id="GO:0046872">
    <property type="term" value="F:metal ion binding"/>
    <property type="evidence" value="ECO:0007669"/>
    <property type="project" value="UniProtKB-KW"/>
</dbReference>
<keyword evidence="7" id="KW-0460">Magnesium</keyword>
<evidence type="ECO:0000256" key="4">
    <source>
        <dbReference type="ARBA" id="ARBA00022695"/>
    </source>
</evidence>
<evidence type="ECO:0000259" key="11">
    <source>
        <dbReference type="Pfam" id="PF12627"/>
    </source>
</evidence>
<name>A0A662Z0U4_9STAP</name>
<evidence type="ECO:0000256" key="6">
    <source>
        <dbReference type="ARBA" id="ARBA00022741"/>
    </source>
</evidence>
<dbReference type="Gene3D" id="1.10.3090.10">
    <property type="entry name" value="cca-adding enzyme, domain 2"/>
    <property type="match status" value="1"/>
</dbReference>
<evidence type="ECO:0000313" key="14">
    <source>
        <dbReference type="Proteomes" id="UP000243605"/>
    </source>
</evidence>
<dbReference type="InterPro" id="IPR032810">
    <property type="entry name" value="CCA-adding_enz_C"/>
</dbReference>
<dbReference type="PANTHER" id="PTHR46173:SF1">
    <property type="entry name" value="CCA TRNA NUCLEOTIDYLTRANSFERASE 1, MITOCHONDRIAL"/>
    <property type="match status" value="1"/>
</dbReference>
<proteinExistence type="inferred from homology"/>
<feature type="domain" description="CCA-adding enzyme C-terminal" evidence="12">
    <location>
        <begin position="249"/>
        <end position="376"/>
    </location>
</feature>
<keyword evidence="14" id="KW-1185">Reference proteome</keyword>
<organism evidence="13 14">
    <name type="scientific">Aliicoccus persicus</name>
    <dbReference type="NCBI Taxonomy" id="930138"/>
    <lineage>
        <taxon>Bacteria</taxon>
        <taxon>Bacillati</taxon>
        <taxon>Bacillota</taxon>
        <taxon>Bacilli</taxon>
        <taxon>Bacillales</taxon>
        <taxon>Staphylococcaceae</taxon>
        <taxon>Aliicoccus</taxon>
    </lineage>
</organism>
<evidence type="ECO:0000259" key="10">
    <source>
        <dbReference type="Pfam" id="PF01743"/>
    </source>
</evidence>
<dbReference type="EMBL" id="FOIT01000001">
    <property type="protein sequence ID" value="SEV83477.1"/>
    <property type="molecule type" value="Genomic_DNA"/>
</dbReference>
<dbReference type="Gene3D" id="1.10.246.80">
    <property type="match status" value="1"/>
</dbReference>
<keyword evidence="5" id="KW-0479">Metal-binding</keyword>
<evidence type="ECO:0000256" key="9">
    <source>
        <dbReference type="RuleBase" id="RU003953"/>
    </source>
</evidence>
<comment type="cofactor">
    <cofactor evidence="1">
        <name>Mg(2+)</name>
        <dbReference type="ChEBI" id="CHEBI:18420"/>
    </cofactor>
</comment>
<evidence type="ECO:0000256" key="3">
    <source>
        <dbReference type="ARBA" id="ARBA00022694"/>
    </source>
</evidence>
<keyword evidence="3" id="KW-0819">tRNA processing</keyword>
<keyword evidence="8 9" id="KW-0694">RNA-binding</keyword>
<dbReference type="GO" id="GO:0016779">
    <property type="term" value="F:nucleotidyltransferase activity"/>
    <property type="evidence" value="ECO:0007669"/>
    <property type="project" value="UniProtKB-KW"/>
</dbReference>
<dbReference type="RefSeq" id="WP_091473303.1">
    <property type="nucleotide sequence ID" value="NZ_FOIT01000001.1"/>
</dbReference>
<dbReference type="Pfam" id="PF12627">
    <property type="entry name" value="PolyA_pol_RNAbd"/>
    <property type="match status" value="1"/>
</dbReference>
<dbReference type="InterPro" id="IPR002646">
    <property type="entry name" value="PolA_pol_head_dom"/>
</dbReference>
<gene>
    <name evidence="13" type="ORF">SAMN05192557_0345</name>
</gene>